<evidence type="ECO:0000256" key="1">
    <source>
        <dbReference type="SAM" id="SignalP"/>
    </source>
</evidence>
<proteinExistence type="predicted"/>
<protein>
    <recommendedName>
        <fullName evidence="4">DUF680 domain-containing protein</fullName>
    </recommendedName>
</protein>
<dbReference type="Proteomes" id="UP000243904">
    <property type="component" value="Chromosome I"/>
</dbReference>
<dbReference type="AlphaFoldDB" id="A0A1H2BK52"/>
<reference evidence="3" key="1">
    <citation type="submission" date="2016-10" db="EMBL/GenBank/DDBJ databases">
        <authorList>
            <person name="Varghese N."/>
            <person name="Submissions S."/>
        </authorList>
    </citation>
    <scope>NUCLEOTIDE SEQUENCE [LARGE SCALE GENOMIC DNA]</scope>
    <source>
        <strain evidence="3">GAS369</strain>
    </source>
</reference>
<name>A0A1H2BK52_9BRAD</name>
<feature type="signal peptide" evidence="1">
    <location>
        <begin position="1"/>
        <end position="24"/>
    </location>
</feature>
<organism evidence="2 3">
    <name type="scientific">Bradyrhizobium canariense</name>
    <dbReference type="NCBI Taxonomy" id="255045"/>
    <lineage>
        <taxon>Bacteria</taxon>
        <taxon>Pseudomonadati</taxon>
        <taxon>Pseudomonadota</taxon>
        <taxon>Alphaproteobacteria</taxon>
        <taxon>Hyphomicrobiales</taxon>
        <taxon>Nitrobacteraceae</taxon>
        <taxon>Bradyrhizobium</taxon>
    </lineage>
</organism>
<keyword evidence="3" id="KW-1185">Reference proteome</keyword>
<keyword evidence="1" id="KW-0732">Signal</keyword>
<accession>A0A1H2BK52</accession>
<gene>
    <name evidence="2" type="ORF">SAMN05444158_7273</name>
</gene>
<sequence length="76" mass="8499">MNTKRLALITSMVLFAAISGQAYAHTTHTGHKHWSREAGLSSQSMAQYRDGFSPMMPASETPINTHRYWGGPKYND</sequence>
<dbReference type="EMBL" id="LT629750">
    <property type="protein sequence ID" value="SDT58645.1"/>
    <property type="molecule type" value="Genomic_DNA"/>
</dbReference>
<dbReference type="RefSeq" id="WP_146690734.1">
    <property type="nucleotide sequence ID" value="NZ_LT629750.1"/>
</dbReference>
<evidence type="ECO:0000313" key="2">
    <source>
        <dbReference type="EMBL" id="SDT58645.1"/>
    </source>
</evidence>
<feature type="chain" id="PRO_5009270032" description="DUF680 domain-containing protein" evidence="1">
    <location>
        <begin position="25"/>
        <end position="76"/>
    </location>
</feature>
<evidence type="ECO:0008006" key="4">
    <source>
        <dbReference type="Google" id="ProtNLM"/>
    </source>
</evidence>
<evidence type="ECO:0000313" key="3">
    <source>
        <dbReference type="Proteomes" id="UP000243904"/>
    </source>
</evidence>